<dbReference type="PROSITE" id="PS00222">
    <property type="entry name" value="IGFBP_N_1"/>
    <property type="match status" value="1"/>
</dbReference>
<dbReference type="InterPro" id="IPR009030">
    <property type="entry name" value="Growth_fac_rcpt_cys_sf"/>
</dbReference>
<evidence type="ECO:0000256" key="10">
    <source>
        <dbReference type="SAM" id="MobiDB-lite"/>
    </source>
</evidence>
<dbReference type="Proteomes" id="UP001166674">
    <property type="component" value="Unassembled WGS sequence"/>
</dbReference>
<protein>
    <recommendedName>
        <fullName evidence="2">Insulin-like growth factor-binding protein 3</fullName>
    </recommendedName>
</protein>
<feature type="compositionally biased region" description="Basic and acidic residues" evidence="10">
    <location>
        <begin position="161"/>
        <end position="192"/>
    </location>
</feature>
<dbReference type="GO" id="GO:0001968">
    <property type="term" value="F:fibronectin binding"/>
    <property type="evidence" value="ECO:0007669"/>
    <property type="project" value="TreeGrafter"/>
</dbReference>
<dbReference type="Gene3D" id="4.10.40.20">
    <property type="match status" value="1"/>
</dbReference>
<comment type="caution">
    <text evidence="13">The sequence shown here is derived from an EMBL/GenBank/DDBJ whole genome shotgun (WGS) entry which is preliminary data.</text>
</comment>
<organism evidence="13 14">
    <name type="scientific">Sciurus carolinensis</name>
    <name type="common">Eastern gray squirrel</name>
    <dbReference type="NCBI Taxonomy" id="30640"/>
    <lineage>
        <taxon>Eukaryota</taxon>
        <taxon>Metazoa</taxon>
        <taxon>Chordata</taxon>
        <taxon>Craniata</taxon>
        <taxon>Vertebrata</taxon>
        <taxon>Euteleostomi</taxon>
        <taxon>Mammalia</taxon>
        <taxon>Eutheria</taxon>
        <taxon>Euarchontoglires</taxon>
        <taxon>Glires</taxon>
        <taxon>Rodentia</taxon>
        <taxon>Sciuromorpha</taxon>
        <taxon>Sciuridae</taxon>
        <taxon>Sciurinae</taxon>
        <taxon>Sciurini</taxon>
        <taxon>Sciurus</taxon>
    </lineage>
</organism>
<evidence type="ECO:0000256" key="6">
    <source>
        <dbReference type="ARBA" id="ARBA00022729"/>
    </source>
</evidence>
<dbReference type="Pfam" id="PF00086">
    <property type="entry name" value="Thyroglobulin_1"/>
    <property type="match status" value="1"/>
</dbReference>
<evidence type="ECO:0000256" key="4">
    <source>
        <dbReference type="ARBA" id="ARBA00022553"/>
    </source>
</evidence>
<keyword evidence="4" id="KW-0597">Phosphoprotein</keyword>
<dbReference type="InterPro" id="IPR012211">
    <property type="entry name" value="IGFBP-3"/>
</dbReference>
<feature type="compositionally biased region" description="Polar residues" evidence="10">
    <location>
        <begin position="193"/>
        <end position="204"/>
    </location>
</feature>
<evidence type="ECO:0000259" key="12">
    <source>
        <dbReference type="PROSITE" id="PS51323"/>
    </source>
</evidence>
<evidence type="ECO:0000313" key="13">
    <source>
        <dbReference type="EMBL" id="MBZ3885675.1"/>
    </source>
</evidence>
<evidence type="ECO:0000256" key="3">
    <source>
        <dbReference type="ARBA" id="ARBA00022525"/>
    </source>
</evidence>
<feature type="region of interest" description="Disordered" evidence="10">
    <location>
        <begin position="342"/>
        <end position="398"/>
    </location>
</feature>
<dbReference type="PRINTS" id="PR01976">
    <property type="entry name" value="IGFBPFAMILY"/>
</dbReference>
<dbReference type="PANTHER" id="PTHR11551:SF3">
    <property type="entry name" value="INSULIN-LIKE GROWTH FACTOR-BINDING PROTEIN 3"/>
    <property type="match status" value="1"/>
</dbReference>
<dbReference type="PANTHER" id="PTHR11551">
    <property type="entry name" value="INSULIN-LIKE GROWTH FACTOR BINDING PROTEIN"/>
    <property type="match status" value="1"/>
</dbReference>
<dbReference type="SUPFAM" id="SSF57184">
    <property type="entry name" value="Growth factor receptor domain"/>
    <property type="match status" value="1"/>
</dbReference>
<dbReference type="InterPro" id="IPR022321">
    <property type="entry name" value="IGFBP_1-6_chordata"/>
</dbReference>
<evidence type="ECO:0000256" key="8">
    <source>
        <dbReference type="ARBA" id="ARBA00023180"/>
    </source>
</evidence>
<keyword evidence="9" id="KW-0340">Growth factor binding</keyword>
<feature type="signal peptide" evidence="11">
    <location>
        <begin position="1"/>
        <end position="27"/>
    </location>
</feature>
<keyword evidence="3" id="KW-0964">Secreted</keyword>
<evidence type="ECO:0000256" key="11">
    <source>
        <dbReference type="SAM" id="SignalP"/>
    </source>
</evidence>
<gene>
    <name evidence="13" type="ORF">SUZIE_184130</name>
</gene>
<dbReference type="InterPro" id="IPR000716">
    <property type="entry name" value="Thyroglobulin_1"/>
</dbReference>
<dbReference type="InterPro" id="IPR017891">
    <property type="entry name" value="Insulin_GF-bd_Cys-rich_CS"/>
</dbReference>
<accession>A0AA41T6H5</accession>
<evidence type="ECO:0000256" key="9">
    <source>
        <dbReference type="ARBA" id="ARBA00023183"/>
    </source>
</evidence>
<reference evidence="13" key="1">
    <citation type="submission" date="2020-03" db="EMBL/GenBank/DDBJ databases">
        <title>Studies in the Genomics of Life Span.</title>
        <authorList>
            <person name="Glass D."/>
        </authorList>
    </citation>
    <scope>NUCLEOTIDE SEQUENCE</scope>
    <source>
        <strain evidence="13">SUZIE</strain>
        <tissue evidence="13">Muscle</tissue>
    </source>
</reference>
<feature type="region of interest" description="Disordered" evidence="10">
    <location>
        <begin position="132"/>
        <end position="213"/>
    </location>
</feature>
<dbReference type="InterPro" id="IPR000867">
    <property type="entry name" value="IGFBP-like"/>
</dbReference>
<dbReference type="Gene3D" id="4.10.800.10">
    <property type="entry name" value="Thyroglobulin type-1"/>
    <property type="match status" value="1"/>
</dbReference>
<dbReference type="SMART" id="SM00121">
    <property type="entry name" value="IB"/>
    <property type="match status" value="1"/>
</dbReference>
<evidence type="ECO:0000256" key="7">
    <source>
        <dbReference type="ARBA" id="ARBA00023157"/>
    </source>
</evidence>
<feature type="domain" description="IGFBP N-terminal" evidence="12">
    <location>
        <begin position="36"/>
        <end position="119"/>
    </location>
</feature>
<feature type="chain" id="PRO_5041385014" description="Insulin-like growth factor-binding protein 3" evidence="11">
    <location>
        <begin position="28"/>
        <end position="415"/>
    </location>
</feature>
<dbReference type="GO" id="GO:0031994">
    <property type="term" value="F:insulin-like growth factor I binding"/>
    <property type="evidence" value="ECO:0007669"/>
    <property type="project" value="TreeGrafter"/>
</dbReference>
<evidence type="ECO:0000256" key="5">
    <source>
        <dbReference type="ARBA" id="ARBA00022703"/>
    </source>
</evidence>
<keyword evidence="5" id="KW-0053">Apoptosis</keyword>
<dbReference type="GO" id="GO:0031995">
    <property type="term" value="F:insulin-like growth factor II binding"/>
    <property type="evidence" value="ECO:0007669"/>
    <property type="project" value="TreeGrafter"/>
</dbReference>
<dbReference type="PROSITE" id="PS51323">
    <property type="entry name" value="IGFBP_N_2"/>
    <property type="match status" value="1"/>
</dbReference>
<dbReference type="GO" id="GO:0043567">
    <property type="term" value="P:regulation of insulin-like growth factor receptor signaling pathway"/>
    <property type="evidence" value="ECO:0007669"/>
    <property type="project" value="TreeGrafter"/>
</dbReference>
<dbReference type="GO" id="GO:0005615">
    <property type="term" value="C:extracellular space"/>
    <property type="evidence" value="ECO:0007669"/>
    <property type="project" value="TreeGrafter"/>
</dbReference>
<evidence type="ECO:0000313" key="14">
    <source>
        <dbReference type="Proteomes" id="UP001166674"/>
    </source>
</evidence>
<evidence type="ECO:0000256" key="1">
    <source>
        <dbReference type="ARBA" id="ARBA00004613"/>
    </source>
</evidence>
<dbReference type="AlphaFoldDB" id="A0AA41T6H5"/>
<proteinExistence type="predicted"/>
<keyword evidence="6 11" id="KW-0732">Signal</keyword>
<name>A0AA41T6H5_SCICA</name>
<comment type="subcellular location">
    <subcellularLocation>
        <location evidence="1">Secreted</location>
    </subcellularLocation>
</comment>
<evidence type="ECO:0000256" key="2">
    <source>
        <dbReference type="ARBA" id="ARBA00013677"/>
    </source>
</evidence>
<dbReference type="GO" id="GO:0006915">
    <property type="term" value="P:apoptotic process"/>
    <property type="evidence" value="ECO:0007669"/>
    <property type="project" value="UniProtKB-KW"/>
</dbReference>
<dbReference type="PRINTS" id="PR01979">
    <property type="entry name" value="IGFBPFAMILY3"/>
</dbReference>
<dbReference type="FunFam" id="4.10.40.20:FF:000001">
    <property type="entry name" value="Insulin-like growth factor binding protein 5"/>
    <property type="match status" value="1"/>
</dbReference>
<keyword evidence="7" id="KW-1015">Disulfide bond</keyword>
<dbReference type="EMBL" id="JAATJV010401790">
    <property type="protein sequence ID" value="MBZ3885675.1"/>
    <property type="molecule type" value="Genomic_DNA"/>
</dbReference>
<keyword evidence="14" id="KW-1185">Reference proteome</keyword>
<dbReference type="InterPro" id="IPR036857">
    <property type="entry name" value="Thyroglobulin_1_sf"/>
</dbReference>
<dbReference type="SUPFAM" id="SSF57610">
    <property type="entry name" value="Thyroglobulin type-1 domain"/>
    <property type="match status" value="1"/>
</dbReference>
<keyword evidence="8" id="KW-0325">Glycoprotein</keyword>
<dbReference type="Pfam" id="PF00219">
    <property type="entry name" value="IGFBP"/>
    <property type="match status" value="1"/>
</dbReference>
<feature type="region of interest" description="Disordered" evidence="10">
    <location>
        <begin position="251"/>
        <end position="312"/>
    </location>
</feature>
<sequence length="415" mass="44494">MHRARPALWAAALAALTLLRGPPVARAGAGAVGAGPVVRCEPCDARALAQCAPPPTAPACAELVREPGCGCCMTCALREGQPCGVYTERCGAGLRCQPPPGEPRPLQALLDGRGFCANASAAGRLRAYLLPAPSSPGNASESEEDRSTGSVESQAVPGTHRVTDSKFHPLHTKMDVIKKGHAKDSQRYKVDYESQSTDTQNFSSESKRETEYGPCRREMEDTLNHLKFLNVLSPRGVHIPNCDKKGFYKKKQVPVSSSSEDESPSLVTKRMSWKKPTKHSTPEETALGWNPKPPKGTSRLLGSPVPARSSKDLVSHLTGVSPIATFRKRKLSTIRASEGTSGQLGSYLDYSAPGKDPPASASSAKQQQKKEARGAKNWRGNFGLPGIPDIARKKRQDRKEQEAVVGLALCLSPTT</sequence>